<feature type="domain" description="DAGKc" evidence="2">
    <location>
        <begin position="8"/>
        <end position="135"/>
    </location>
</feature>
<reference evidence="3 4" key="1">
    <citation type="submission" date="2019-02" db="EMBL/GenBank/DDBJ databases">
        <title>Sequencing the genomes of 1000 actinobacteria strains.</title>
        <authorList>
            <person name="Klenk H.-P."/>
        </authorList>
    </citation>
    <scope>NUCLEOTIDE SEQUENCE [LARGE SCALE GENOMIC DNA]</scope>
    <source>
        <strain evidence="3 4">DSM 45162</strain>
    </source>
</reference>
<organism evidence="3 4">
    <name type="scientific">Krasilnikovia cinnamomea</name>
    <dbReference type="NCBI Taxonomy" id="349313"/>
    <lineage>
        <taxon>Bacteria</taxon>
        <taxon>Bacillati</taxon>
        <taxon>Actinomycetota</taxon>
        <taxon>Actinomycetes</taxon>
        <taxon>Micromonosporales</taxon>
        <taxon>Micromonosporaceae</taxon>
        <taxon>Krasilnikovia</taxon>
    </lineage>
</organism>
<keyword evidence="3" id="KW-0418">Kinase</keyword>
<gene>
    <name evidence="3" type="ORF">EV385_2968</name>
</gene>
<evidence type="ECO:0000313" key="4">
    <source>
        <dbReference type="Proteomes" id="UP000292564"/>
    </source>
</evidence>
<dbReference type="EMBL" id="SHKY01000001">
    <property type="protein sequence ID" value="RZU51167.1"/>
    <property type="molecule type" value="Genomic_DNA"/>
</dbReference>
<dbReference type="OrthoDB" id="3208200at2"/>
<keyword evidence="4" id="KW-1185">Reference proteome</keyword>
<sequence length="331" mass="33988">MPDADRPPADGRAVLVMNPRSGGGKVARFRLVEGATAAGAQVRLTSPDEDPAALAEAAVADGAAVLGVAGGDGTVSAVAAVASQAQVPLVVIPAGTRNHFARDLGLDISNPASALSALRAQNLARVDLGQVGSRVFVNNVSFGPYAQALLTPDYRQAKARTFAEVVPGYLAGQQHVSATVDTPQGAVECPQVVLVSNNPYQVSALRDFGYRFALDGGELGGIVVKRPAGAPPPDLLPRLRRELARQGHAGPPGEGVIAWTATRITLHGTADRLPAGIDGESVLLDLPIVCEIRPHARQVLLPPGAGAPEGASQTSPIPGRTCGKAPRTEEP</sequence>
<proteinExistence type="predicted"/>
<evidence type="ECO:0000313" key="3">
    <source>
        <dbReference type="EMBL" id="RZU51167.1"/>
    </source>
</evidence>
<dbReference type="PROSITE" id="PS50146">
    <property type="entry name" value="DAGK"/>
    <property type="match status" value="1"/>
</dbReference>
<keyword evidence="3" id="KW-0808">Transferase</keyword>
<evidence type="ECO:0000256" key="1">
    <source>
        <dbReference type="SAM" id="MobiDB-lite"/>
    </source>
</evidence>
<dbReference type="InterPro" id="IPR001206">
    <property type="entry name" value="Diacylglycerol_kinase_cat_dom"/>
</dbReference>
<name>A0A4Q7ZJU0_9ACTN</name>
<dbReference type="Pfam" id="PF00781">
    <property type="entry name" value="DAGK_cat"/>
    <property type="match status" value="1"/>
</dbReference>
<dbReference type="InterPro" id="IPR017438">
    <property type="entry name" value="ATP-NAD_kinase_N"/>
</dbReference>
<dbReference type="InterPro" id="IPR016064">
    <property type="entry name" value="NAD/diacylglycerol_kinase_sf"/>
</dbReference>
<dbReference type="RefSeq" id="WP_130509987.1">
    <property type="nucleotide sequence ID" value="NZ_SHKY01000001.1"/>
</dbReference>
<dbReference type="Proteomes" id="UP000292564">
    <property type="component" value="Unassembled WGS sequence"/>
</dbReference>
<dbReference type="GO" id="GO:0016301">
    <property type="term" value="F:kinase activity"/>
    <property type="evidence" value="ECO:0007669"/>
    <property type="project" value="UniProtKB-KW"/>
</dbReference>
<feature type="region of interest" description="Disordered" evidence="1">
    <location>
        <begin position="301"/>
        <end position="331"/>
    </location>
</feature>
<comment type="caution">
    <text evidence="3">The sequence shown here is derived from an EMBL/GenBank/DDBJ whole genome shotgun (WGS) entry which is preliminary data.</text>
</comment>
<dbReference type="Gene3D" id="2.60.200.40">
    <property type="match status" value="1"/>
</dbReference>
<accession>A0A4Q7ZJU0</accession>
<protein>
    <submittedName>
        <fullName evidence="3">Diacylglycerol kinase family enzyme</fullName>
    </submittedName>
</protein>
<evidence type="ECO:0000259" key="2">
    <source>
        <dbReference type="PROSITE" id="PS50146"/>
    </source>
</evidence>
<dbReference type="SUPFAM" id="SSF111331">
    <property type="entry name" value="NAD kinase/diacylglycerol kinase-like"/>
    <property type="match status" value="1"/>
</dbReference>
<dbReference type="AlphaFoldDB" id="A0A4Q7ZJU0"/>
<dbReference type="Gene3D" id="3.40.50.10330">
    <property type="entry name" value="Probable inorganic polyphosphate/atp-NAD kinase, domain 1"/>
    <property type="match status" value="1"/>
</dbReference>
<dbReference type="SMART" id="SM00046">
    <property type="entry name" value="DAGKc"/>
    <property type="match status" value="1"/>
</dbReference>